<evidence type="ECO:0000313" key="2">
    <source>
        <dbReference type="Proteomes" id="UP000270296"/>
    </source>
</evidence>
<sequence>MYKVFIRIIVSSVWKDLALTIVRNKLVFIQGTFFNQRHVFQQTTEKGNEYHVLQLHRSWSQVPMRGFVTEQQFLKLVTFFRCIATVGHHTDLVIDRVKQGPRSLLGTQAGCEKLARGTCSPLPPAENMAHHDSGVLLFDLFSSAATPQTQFDVQPLFSSAYPLLLLMTNSVVIGSAQRFVDIRMDVCCQRRPLMYFTPYNIENGFRGNVRQHHGCHR</sequence>
<dbReference type="EMBL" id="UZAM01010198">
    <property type="protein sequence ID" value="VDP11316.1"/>
    <property type="molecule type" value="Genomic_DNA"/>
</dbReference>
<gene>
    <name evidence="1" type="ORF">SBAD_LOCUS6964</name>
</gene>
<keyword evidence="2" id="KW-1185">Reference proteome</keyword>
<evidence type="ECO:0000313" key="3">
    <source>
        <dbReference type="WBParaSite" id="SBAD_0000722901-mRNA-1"/>
    </source>
</evidence>
<dbReference type="Proteomes" id="UP000270296">
    <property type="component" value="Unassembled WGS sequence"/>
</dbReference>
<protein>
    <submittedName>
        <fullName evidence="3">Secreted protein</fullName>
    </submittedName>
</protein>
<evidence type="ECO:0000313" key="1">
    <source>
        <dbReference type="EMBL" id="VDP11316.1"/>
    </source>
</evidence>
<name>A0A183ITL7_9BILA</name>
<reference evidence="1 2" key="2">
    <citation type="submission" date="2018-11" db="EMBL/GenBank/DDBJ databases">
        <authorList>
            <consortium name="Pathogen Informatics"/>
        </authorList>
    </citation>
    <scope>NUCLEOTIDE SEQUENCE [LARGE SCALE GENOMIC DNA]</scope>
</reference>
<dbReference type="AlphaFoldDB" id="A0A183ITL7"/>
<organism evidence="3">
    <name type="scientific">Soboliphyme baturini</name>
    <dbReference type="NCBI Taxonomy" id="241478"/>
    <lineage>
        <taxon>Eukaryota</taxon>
        <taxon>Metazoa</taxon>
        <taxon>Ecdysozoa</taxon>
        <taxon>Nematoda</taxon>
        <taxon>Enoplea</taxon>
        <taxon>Dorylaimia</taxon>
        <taxon>Dioctophymatida</taxon>
        <taxon>Dioctophymatoidea</taxon>
        <taxon>Soboliphymatidae</taxon>
        <taxon>Soboliphyme</taxon>
    </lineage>
</organism>
<accession>A0A183ITL7</accession>
<dbReference type="WBParaSite" id="SBAD_0000722901-mRNA-1">
    <property type="protein sequence ID" value="SBAD_0000722901-mRNA-1"/>
    <property type="gene ID" value="SBAD_0000722901"/>
</dbReference>
<proteinExistence type="predicted"/>
<reference evidence="3" key="1">
    <citation type="submission" date="2016-06" db="UniProtKB">
        <authorList>
            <consortium name="WormBaseParasite"/>
        </authorList>
    </citation>
    <scope>IDENTIFICATION</scope>
</reference>